<dbReference type="OrthoDB" id="10056939at2759"/>
<organism evidence="9 10">
    <name type="scientific">Phialocephala subalpina</name>
    <dbReference type="NCBI Taxonomy" id="576137"/>
    <lineage>
        <taxon>Eukaryota</taxon>
        <taxon>Fungi</taxon>
        <taxon>Dikarya</taxon>
        <taxon>Ascomycota</taxon>
        <taxon>Pezizomycotina</taxon>
        <taxon>Leotiomycetes</taxon>
        <taxon>Helotiales</taxon>
        <taxon>Mollisiaceae</taxon>
        <taxon>Phialocephala</taxon>
        <taxon>Phialocephala fortinii species complex</taxon>
    </lineage>
</organism>
<dbReference type="GO" id="GO:0003677">
    <property type="term" value="F:DNA binding"/>
    <property type="evidence" value="ECO:0007669"/>
    <property type="project" value="UniProtKB-UniRule"/>
</dbReference>
<feature type="compositionally biased region" description="Low complexity" evidence="6">
    <location>
        <begin position="393"/>
        <end position="404"/>
    </location>
</feature>
<evidence type="ECO:0000256" key="1">
    <source>
        <dbReference type="ARBA" id="ARBA00023125"/>
    </source>
</evidence>
<keyword evidence="10" id="KW-1185">Reference proteome</keyword>
<feature type="region of interest" description="Disordered" evidence="6">
    <location>
        <begin position="86"/>
        <end position="106"/>
    </location>
</feature>
<evidence type="ECO:0000256" key="2">
    <source>
        <dbReference type="ARBA" id="ARBA00023155"/>
    </source>
</evidence>
<comment type="subcellular location">
    <subcellularLocation>
        <location evidence="5">Nucleus</location>
    </subcellularLocation>
</comment>
<dbReference type="PANTHER" id="PTHR11850">
    <property type="entry name" value="HOMEOBOX PROTEIN TRANSCRIPTION FACTORS"/>
    <property type="match status" value="1"/>
</dbReference>
<feature type="domain" description="Homeobox" evidence="7">
    <location>
        <begin position="241"/>
        <end position="304"/>
    </location>
</feature>
<evidence type="ECO:0000313" key="9">
    <source>
        <dbReference type="EMBL" id="CZR59424.1"/>
    </source>
</evidence>
<evidence type="ECO:0000259" key="7">
    <source>
        <dbReference type="PROSITE" id="PS50071"/>
    </source>
</evidence>
<evidence type="ECO:0000259" key="8">
    <source>
        <dbReference type="PROSITE" id="PS50157"/>
    </source>
</evidence>
<evidence type="ECO:0000256" key="3">
    <source>
        <dbReference type="ARBA" id="ARBA00023242"/>
    </source>
</evidence>
<keyword evidence="3 5" id="KW-0539">Nucleus</keyword>
<dbReference type="InterPro" id="IPR008422">
    <property type="entry name" value="KN_HD"/>
</dbReference>
<dbReference type="GO" id="GO:0005634">
    <property type="term" value="C:nucleus"/>
    <property type="evidence" value="ECO:0007669"/>
    <property type="project" value="UniProtKB-SubCell"/>
</dbReference>
<dbReference type="InterPro" id="IPR017970">
    <property type="entry name" value="Homeobox_CS"/>
</dbReference>
<dbReference type="PROSITE" id="PS00027">
    <property type="entry name" value="HOMEOBOX_1"/>
    <property type="match status" value="1"/>
</dbReference>
<dbReference type="AlphaFoldDB" id="A0A1L7X332"/>
<evidence type="ECO:0000256" key="5">
    <source>
        <dbReference type="PROSITE-ProRule" id="PRU00108"/>
    </source>
</evidence>
<evidence type="ECO:0000313" key="10">
    <source>
        <dbReference type="Proteomes" id="UP000184330"/>
    </source>
</evidence>
<protein>
    <recommendedName>
        <fullName evidence="11">Monocarboxylate transporter 4</fullName>
    </recommendedName>
</protein>
<dbReference type="PROSITE" id="PS00028">
    <property type="entry name" value="ZINC_FINGER_C2H2_1"/>
    <property type="match status" value="1"/>
</dbReference>
<dbReference type="Proteomes" id="UP000184330">
    <property type="component" value="Unassembled WGS sequence"/>
</dbReference>
<dbReference type="InterPro" id="IPR013087">
    <property type="entry name" value="Znf_C2H2_type"/>
</dbReference>
<dbReference type="GO" id="GO:0008270">
    <property type="term" value="F:zinc ion binding"/>
    <property type="evidence" value="ECO:0007669"/>
    <property type="project" value="UniProtKB-KW"/>
</dbReference>
<dbReference type="GO" id="GO:0000981">
    <property type="term" value="F:DNA-binding transcription factor activity, RNA polymerase II-specific"/>
    <property type="evidence" value="ECO:0007669"/>
    <property type="project" value="InterPro"/>
</dbReference>
<evidence type="ECO:0000256" key="4">
    <source>
        <dbReference type="PROSITE-ProRule" id="PRU00042"/>
    </source>
</evidence>
<feature type="region of interest" description="Disordered" evidence="6">
    <location>
        <begin position="299"/>
        <end position="322"/>
    </location>
</feature>
<dbReference type="SMART" id="SM00355">
    <property type="entry name" value="ZnF_C2H2"/>
    <property type="match status" value="2"/>
</dbReference>
<evidence type="ECO:0008006" key="11">
    <source>
        <dbReference type="Google" id="ProtNLM"/>
    </source>
</evidence>
<keyword evidence="4" id="KW-0479">Metal-binding</keyword>
<dbReference type="Pfam" id="PF05920">
    <property type="entry name" value="Homeobox_KN"/>
    <property type="match status" value="1"/>
</dbReference>
<dbReference type="InterPro" id="IPR050224">
    <property type="entry name" value="TALE_homeobox"/>
</dbReference>
<dbReference type="EMBL" id="FJOG01000014">
    <property type="protein sequence ID" value="CZR59424.1"/>
    <property type="molecule type" value="Genomic_DNA"/>
</dbReference>
<feature type="compositionally biased region" description="Polar residues" evidence="6">
    <location>
        <begin position="382"/>
        <end position="392"/>
    </location>
</feature>
<name>A0A1L7X332_9HELO</name>
<keyword evidence="4" id="KW-0862">Zinc</keyword>
<dbReference type="InterPro" id="IPR001356">
    <property type="entry name" value="HD"/>
</dbReference>
<dbReference type="PROSITE" id="PS50157">
    <property type="entry name" value="ZINC_FINGER_C2H2_2"/>
    <property type="match status" value="1"/>
</dbReference>
<dbReference type="STRING" id="576137.A0A1L7X332"/>
<feature type="DNA-binding region" description="Homeobox" evidence="5">
    <location>
        <begin position="243"/>
        <end position="305"/>
    </location>
</feature>
<reference evidence="9 10" key="1">
    <citation type="submission" date="2016-03" db="EMBL/GenBank/DDBJ databases">
        <authorList>
            <person name="Ploux O."/>
        </authorList>
    </citation>
    <scope>NUCLEOTIDE SEQUENCE [LARGE SCALE GENOMIC DNA]</scope>
    <source>
        <strain evidence="9 10">UAMH 11012</strain>
    </source>
</reference>
<keyword evidence="1 5" id="KW-0238">DNA-binding</keyword>
<evidence type="ECO:0000256" key="6">
    <source>
        <dbReference type="SAM" id="MobiDB-lite"/>
    </source>
</evidence>
<dbReference type="CDD" id="cd00086">
    <property type="entry name" value="homeodomain"/>
    <property type="match status" value="1"/>
</dbReference>
<dbReference type="PROSITE" id="PS50071">
    <property type="entry name" value="HOMEOBOX_2"/>
    <property type="match status" value="1"/>
</dbReference>
<proteinExistence type="predicted"/>
<accession>A0A1L7X332</accession>
<gene>
    <name evidence="9" type="ORF">PAC_09316</name>
</gene>
<dbReference type="SMART" id="SM00389">
    <property type="entry name" value="HOX"/>
    <property type="match status" value="1"/>
</dbReference>
<sequence length="616" mass="70017">METRRYGIHRPDTPAPFFIDSFGGLVSHEDRNNLNIAESQLELGDLDAVGVDISHLDSWKLPVDFQQPDSLSSSFKWNDGLDGNSFPAENQTYGADQNAFGNSHTTDEDPLHDWSFDFNQFVTLDQDFLQWIDGAHRPPKPCSYCRYHRLECLIIRTTFANPNPVTACSSCVALFRECSLAIGEKRKASQFETNEPIIGHLHGVNEEDGDEFEFLNWGGAADVPASIIMPGSTERLRESEAAPLKGKRTISKQDIRVLKAWLSEHQHSPYPSEKEKLELRATTGLTLMQISNWFANARRRQKQRSGMPIPARSGESQQKPFRQETLDMSPISRWQNSPPEDDPVHPSIVEQAIVATSSNYSDILSDTPGTVSQARNWQNAPFDTRSASSRETSQSVLSSDSSNSIWSHDSWASHHSFASISRSKRRRNQKRNQSGDTSAANFHCTFCSNSFKKKHDWQRHEKSIHLPLEHWICSPGDGTITLPNSNIKQCIFCGILDPMQDHLNDHEFNSCSERPISERTFRRKDHLRQHLIKFHSCGKPMDFVDEVWKVEVGGIRSRCGFCDQWFQSWEERVIHLAVHFKEGVTMREWVGDWGLNDDILAFLQNAILPGTSSHEV</sequence>
<dbReference type="Gene3D" id="1.10.10.60">
    <property type="entry name" value="Homeodomain-like"/>
    <property type="match status" value="1"/>
</dbReference>
<dbReference type="InterPro" id="IPR009057">
    <property type="entry name" value="Homeodomain-like_sf"/>
</dbReference>
<keyword evidence="2 5" id="KW-0371">Homeobox</keyword>
<feature type="compositionally biased region" description="Polar residues" evidence="6">
    <location>
        <begin position="87"/>
        <end position="104"/>
    </location>
</feature>
<dbReference type="SUPFAM" id="SSF46689">
    <property type="entry name" value="Homeodomain-like"/>
    <property type="match status" value="1"/>
</dbReference>
<keyword evidence="4" id="KW-0863">Zinc-finger</keyword>
<feature type="region of interest" description="Disordered" evidence="6">
    <location>
        <begin position="417"/>
        <end position="438"/>
    </location>
</feature>
<feature type="region of interest" description="Disordered" evidence="6">
    <location>
        <begin position="382"/>
        <end position="404"/>
    </location>
</feature>
<feature type="domain" description="C2H2-type" evidence="8">
    <location>
        <begin position="442"/>
        <end position="465"/>
    </location>
</feature>